<gene>
    <name evidence="8" type="ORF">R6G71_01495</name>
    <name evidence="9" type="ORF">SAMN05421878_10233</name>
</gene>
<dbReference type="Pfam" id="PF02687">
    <property type="entry name" value="FtsX"/>
    <property type="match status" value="1"/>
</dbReference>
<name>A0A1G7A1N7_9ACTO</name>
<evidence type="ECO:0000256" key="5">
    <source>
        <dbReference type="ARBA" id="ARBA00023136"/>
    </source>
</evidence>
<evidence type="ECO:0000256" key="4">
    <source>
        <dbReference type="ARBA" id="ARBA00022989"/>
    </source>
</evidence>
<reference evidence="10" key="1">
    <citation type="submission" date="2016-10" db="EMBL/GenBank/DDBJ databases">
        <authorList>
            <person name="Varghese N."/>
        </authorList>
    </citation>
    <scope>NUCLEOTIDE SEQUENCE [LARGE SCALE GENOMIC DNA]</scope>
    <source>
        <strain evidence="10">DSM 20639</strain>
    </source>
</reference>
<organism evidence="9 10">
    <name type="scientific">Actinobaculum suis</name>
    <dbReference type="NCBI Taxonomy" id="1657"/>
    <lineage>
        <taxon>Bacteria</taxon>
        <taxon>Bacillati</taxon>
        <taxon>Actinomycetota</taxon>
        <taxon>Actinomycetes</taxon>
        <taxon>Actinomycetales</taxon>
        <taxon>Actinomycetaceae</taxon>
        <taxon>Actinobaculum</taxon>
    </lineage>
</organism>
<keyword evidence="5 6" id="KW-0472">Membrane</keyword>
<reference evidence="9" key="2">
    <citation type="submission" date="2016-10" db="EMBL/GenBank/DDBJ databases">
        <authorList>
            <person name="de Groot N.N."/>
        </authorList>
    </citation>
    <scope>NUCLEOTIDE SEQUENCE [LARGE SCALE GENOMIC DNA]</scope>
    <source>
        <strain evidence="9">DSM 20639</strain>
    </source>
</reference>
<keyword evidence="2" id="KW-1003">Cell membrane</keyword>
<dbReference type="AlphaFoldDB" id="A0A1G7A1N7"/>
<evidence type="ECO:0000313" key="8">
    <source>
        <dbReference type="EMBL" id="MDY5152729.1"/>
    </source>
</evidence>
<reference evidence="8" key="3">
    <citation type="submission" date="2023-10" db="EMBL/GenBank/DDBJ databases">
        <title>Whole Genome based description of the genera Actinobaculum and Actinotignum reveals a complex phylogenetic relationship within the species included in the genus Actinotignum.</title>
        <authorList>
            <person name="Jensen C.S."/>
            <person name="Dargis R."/>
            <person name="Kemp M."/>
            <person name="Christensen J.J."/>
        </authorList>
    </citation>
    <scope>NUCLEOTIDE SEQUENCE</scope>
    <source>
        <strain evidence="8">Actinobaculum_suis_CCUG19206T</strain>
    </source>
</reference>
<keyword evidence="10" id="KW-1185">Reference proteome</keyword>
<dbReference type="RefSeq" id="WP_074660925.1">
    <property type="nucleotide sequence ID" value="NZ_FNAU01000002.1"/>
</dbReference>
<feature type="transmembrane region" description="Helical" evidence="6">
    <location>
        <begin position="23"/>
        <end position="50"/>
    </location>
</feature>
<evidence type="ECO:0000256" key="2">
    <source>
        <dbReference type="ARBA" id="ARBA00022475"/>
    </source>
</evidence>
<evidence type="ECO:0000256" key="3">
    <source>
        <dbReference type="ARBA" id="ARBA00022692"/>
    </source>
</evidence>
<sequence length="478" mass="51628">MNTLKLAPMLTAGRIKARQGDGWLDVLAVITFAISAALALTVAGGAWMFYGWYTDPSPEIAQGFLEISGTAELSGDIASQADSVKLWALQYFILAGFACGLLVVPVFSLGSSAAQLGAAGRARRLASLRLVGMTGGQTTLMTVAETVVQWVIGATIGSAAYLATLPLWQHGSFVGQRIIWQHMLLPWWLFALILLALLLIAVLSTVSGLQKVRISPLGVARHQSSAALRWWRLLVLALAIIIFIAYMLKRGSYQEIGTWVIISLTLAGVIAGITVAAPFIIQVLAWPLTKVNSVPVLLAARRILDNPRAIWRTVSGIILLCFIAGYTSISSVAFTKDGVTRGDLWFLHDIRFGVLITLTVGFVVAAIGILINQASDIFDRGRQTQALRYLGFPTRIFSATRLVQSFGPLLVCAILFTTLGRWLASFMIPASKSNYIESDNLVVLLAVLGIGLAMCLVALLVVAPLEKRVVLRQGRQND</sequence>
<accession>A0A1G7A1N7</accession>
<dbReference type="InterPro" id="IPR003838">
    <property type="entry name" value="ABC3_permease_C"/>
</dbReference>
<proteinExistence type="predicted"/>
<feature type="transmembrane region" description="Helical" evidence="6">
    <location>
        <begin position="260"/>
        <end position="288"/>
    </location>
</feature>
<comment type="subcellular location">
    <subcellularLocation>
        <location evidence="1">Cell membrane</location>
        <topology evidence="1">Multi-pass membrane protein</topology>
    </subcellularLocation>
</comment>
<feature type="transmembrane region" description="Helical" evidence="6">
    <location>
        <begin position="147"/>
        <end position="168"/>
    </location>
</feature>
<protein>
    <submittedName>
        <fullName evidence="8">FtsX-like permease family protein</fullName>
    </submittedName>
</protein>
<dbReference type="GO" id="GO:0005886">
    <property type="term" value="C:plasma membrane"/>
    <property type="evidence" value="ECO:0007669"/>
    <property type="project" value="UniProtKB-SubCell"/>
</dbReference>
<dbReference type="Proteomes" id="UP001273799">
    <property type="component" value="Unassembled WGS sequence"/>
</dbReference>
<feature type="transmembrane region" description="Helical" evidence="6">
    <location>
        <begin position="350"/>
        <end position="372"/>
    </location>
</feature>
<evidence type="ECO:0000256" key="1">
    <source>
        <dbReference type="ARBA" id="ARBA00004651"/>
    </source>
</evidence>
<dbReference type="Proteomes" id="UP000182744">
    <property type="component" value="Unassembled WGS sequence"/>
</dbReference>
<dbReference type="EMBL" id="FNAU01000002">
    <property type="protein sequence ID" value="SDE08690.1"/>
    <property type="molecule type" value="Genomic_DNA"/>
</dbReference>
<feature type="transmembrane region" description="Helical" evidence="6">
    <location>
        <begin position="309"/>
        <end position="330"/>
    </location>
</feature>
<feature type="transmembrane region" description="Helical" evidence="6">
    <location>
        <begin position="91"/>
        <end position="114"/>
    </location>
</feature>
<feature type="transmembrane region" description="Helical" evidence="6">
    <location>
        <begin position="402"/>
        <end position="423"/>
    </location>
</feature>
<evidence type="ECO:0000259" key="7">
    <source>
        <dbReference type="Pfam" id="PF02687"/>
    </source>
</evidence>
<feature type="transmembrane region" description="Helical" evidence="6">
    <location>
        <begin position="188"/>
        <end position="209"/>
    </location>
</feature>
<evidence type="ECO:0000256" key="6">
    <source>
        <dbReference type="SAM" id="Phobius"/>
    </source>
</evidence>
<evidence type="ECO:0000313" key="9">
    <source>
        <dbReference type="EMBL" id="SDE08690.1"/>
    </source>
</evidence>
<feature type="transmembrane region" description="Helical" evidence="6">
    <location>
        <begin position="230"/>
        <end position="248"/>
    </location>
</feature>
<evidence type="ECO:0000313" key="10">
    <source>
        <dbReference type="Proteomes" id="UP000182744"/>
    </source>
</evidence>
<feature type="transmembrane region" description="Helical" evidence="6">
    <location>
        <begin position="443"/>
        <end position="465"/>
    </location>
</feature>
<keyword evidence="3 6" id="KW-0812">Transmembrane</keyword>
<dbReference type="EMBL" id="JAWNFU010000001">
    <property type="protein sequence ID" value="MDY5152729.1"/>
    <property type="molecule type" value="Genomic_DNA"/>
</dbReference>
<feature type="domain" description="ABC3 transporter permease C-terminal" evidence="7">
    <location>
        <begin position="113"/>
        <end position="213"/>
    </location>
</feature>
<keyword evidence="4 6" id="KW-1133">Transmembrane helix</keyword>